<name>A0A194VZM7_CYTMA</name>
<dbReference type="Proteomes" id="UP000078559">
    <property type="component" value="Chromosome 5"/>
</dbReference>
<proteinExistence type="predicted"/>
<dbReference type="Gene3D" id="3.40.50.620">
    <property type="entry name" value="HUPs"/>
    <property type="match status" value="1"/>
</dbReference>
<dbReference type="SUPFAM" id="SSF52402">
    <property type="entry name" value="Adenine nucleotide alpha hydrolases-like"/>
    <property type="match status" value="1"/>
</dbReference>
<feature type="region of interest" description="Disordered" evidence="1">
    <location>
        <begin position="557"/>
        <end position="578"/>
    </location>
</feature>
<dbReference type="AlphaFoldDB" id="A0A194VZM7"/>
<dbReference type="CDD" id="cd23659">
    <property type="entry name" value="USP_At3g01520-like"/>
    <property type="match status" value="1"/>
</dbReference>
<dbReference type="PANTHER" id="PTHR46100:SF4">
    <property type="entry name" value="USPA DOMAIN-CONTAINING PROTEIN"/>
    <property type="match status" value="1"/>
</dbReference>
<evidence type="ECO:0000259" key="2">
    <source>
        <dbReference type="Pfam" id="PF00582"/>
    </source>
</evidence>
<sequence>MSRPPHKTMSLEAALEEERIEVEALIAARSRPRPPSALGIGRSPSPYTARSPVRSMLDIGPSRSSMLNVTSTPVRSMLDMDSSSGYTNKQVFSTPSSPVLSHNKLAHASNASHPRHMSDAAARPVGFGPRAEASRDLTSEYQFSDIITANTGHAMPKRVSMGNKKSDKKGAQPSSSMAHLVRGNDVGRIPLPGDRGRNSNVGSALRLGSKSMSPHNRLAMRSSSPAPHLLSGRHLSPSVKPVVEDTYGLDMNNAYRQLSDANLLRAGGSLAEIGRRKKSDDQSGGGRLTKDYLSPDGEELLADSSDDGYSSQEEGERGRQAARSFEGQNAGPGKKGGSNDARKALSLLAAAEEERIEVAKKNPHTTYQYRSLLDEPEIKITGPGSHKQSRQSGVHPATSFDDGPPSGTRTPVDSDTEADLTDIRRAQKLSFSQTAIRDTPNAARALRIIYRGDWRKVVQEAKEEQRPLRKYIVATDLSDESTHALEWAVGTVLRDGDTMLCISCVDEEVGIVPGGVVQVPDDSKAMKEQGAALNVIANSKVPVTPGGSVLEVQKAGQGLDVSPGPTKSKSEEDRHQAVKDITERVTRLLRKTRLQVRVIVEVLHCKNPKHQILEIIDVVNPTLVVVGSRGQSALKGVILGSFSNYLVTKSSVPVMVARKKLRKQSKYKKMQMTQVNNITNPMERTLSNAKVDP</sequence>
<dbReference type="OrthoDB" id="992776at2759"/>
<keyword evidence="4" id="KW-1185">Reference proteome</keyword>
<dbReference type="Pfam" id="PF00582">
    <property type="entry name" value="Usp"/>
    <property type="match status" value="1"/>
</dbReference>
<evidence type="ECO:0000313" key="4">
    <source>
        <dbReference type="Proteomes" id="UP000078559"/>
    </source>
</evidence>
<dbReference type="PANTHER" id="PTHR46100">
    <property type="entry name" value="IMP2'P"/>
    <property type="match status" value="1"/>
</dbReference>
<dbReference type="EMBL" id="CM003102">
    <property type="protein sequence ID" value="KUI69240.1"/>
    <property type="molecule type" value="Genomic_DNA"/>
</dbReference>
<feature type="region of interest" description="Disordered" evidence="1">
    <location>
        <begin position="367"/>
        <end position="416"/>
    </location>
</feature>
<evidence type="ECO:0000256" key="1">
    <source>
        <dbReference type="SAM" id="MobiDB-lite"/>
    </source>
</evidence>
<feature type="region of interest" description="Disordered" evidence="1">
    <location>
        <begin position="275"/>
        <end position="340"/>
    </location>
</feature>
<reference evidence="3" key="1">
    <citation type="submission" date="2014-12" db="EMBL/GenBank/DDBJ databases">
        <title>Genome Sequence of Valsa Canker Pathogens Uncovers a Specific Adaption of Colonization on Woody Bark.</title>
        <authorList>
            <person name="Yin Z."/>
            <person name="Liu H."/>
            <person name="Gao X."/>
            <person name="Li Z."/>
            <person name="Song N."/>
            <person name="Ke X."/>
            <person name="Dai Q."/>
            <person name="Wu Y."/>
            <person name="Sun Y."/>
            <person name="Xu J.-R."/>
            <person name="Kang Z.K."/>
            <person name="Wang L."/>
            <person name="Huang L."/>
        </authorList>
    </citation>
    <scope>NUCLEOTIDE SEQUENCE [LARGE SCALE GENOMIC DNA]</scope>
    <source>
        <strain evidence="3">03-8</strain>
    </source>
</reference>
<accession>A0A194VZM7</accession>
<dbReference type="InterPro" id="IPR006015">
    <property type="entry name" value="Universal_stress_UspA"/>
</dbReference>
<protein>
    <recommendedName>
        <fullName evidence="2">UspA domain-containing protein</fullName>
    </recommendedName>
</protein>
<feature type="region of interest" description="Disordered" evidence="1">
    <location>
        <begin position="152"/>
        <end position="237"/>
    </location>
</feature>
<dbReference type="InterPro" id="IPR006016">
    <property type="entry name" value="UspA"/>
</dbReference>
<dbReference type="InterPro" id="IPR014729">
    <property type="entry name" value="Rossmann-like_a/b/a_fold"/>
</dbReference>
<evidence type="ECO:0000313" key="3">
    <source>
        <dbReference type="EMBL" id="KUI69240.1"/>
    </source>
</evidence>
<feature type="domain" description="UspA" evidence="2">
    <location>
        <begin position="469"/>
        <end position="658"/>
    </location>
</feature>
<feature type="compositionally biased region" description="Acidic residues" evidence="1">
    <location>
        <begin position="296"/>
        <end position="306"/>
    </location>
</feature>
<gene>
    <name evidence="3" type="ORF">VM1G_05531</name>
</gene>
<feature type="region of interest" description="Disordered" evidence="1">
    <location>
        <begin position="31"/>
        <end position="52"/>
    </location>
</feature>
<organism evidence="3 4">
    <name type="scientific">Cytospora mali</name>
    <name type="common">Apple Valsa canker fungus</name>
    <name type="synonym">Valsa mali</name>
    <dbReference type="NCBI Taxonomy" id="578113"/>
    <lineage>
        <taxon>Eukaryota</taxon>
        <taxon>Fungi</taxon>
        <taxon>Dikarya</taxon>
        <taxon>Ascomycota</taxon>
        <taxon>Pezizomycotina</taxon>
        <taxon>Sordariomycetes</taxon>
        <taxon>Sordariomycetidae</taxon>
        <taxon>Diaporthales</taxon>
        <taxon>Cytosporaceae</taxon>
        <taxon>Cytospora</taxon>
    </lineage>
</organism>
<feature type="compositionally biased region" description="Basic and acidic residues" evidence="1">
    <location>
        <begin position="568"/>
        <end position="578"/>
    </location>
</feature>
<dbReference type="PRINTS" id="PR01438">
    <property type="entry name" value="UNVRSLSTRESS"/>
</dbReference>